<dbReference type="Proteomes" id="UP000186015">
    <property type="component" value="Unassembled WGS sequence"/>
</dbReference>
<name>A0A1H7GHG2_RUMAL</name>
<evidence type="ECO:0000313" key="1">
    <source>
        <dbReference type="EMBL" id="SEK35255.1"/>
    </source>
</evidence>
<reference evidence="1 2" key="1">
    <citation type="submission" date="2016-10" db="EMBL/GenBank/DDBJ databases">
        <authorList>
            <person name="de Groot N.N."/>
        </authorList>
    </citation>
    <scope>NUCLEOTIDE SEQUENCE [LARGE SCALE GENOMIC DNA]</scope>
    <source>
        <strain evidence="1 2">KH2T6</strain>
    </source>
</reference>
<evidence type="ECO:0000313" key="2">
    <source>
        <dbReference type="Proteomes" id="UP000186015"/>
    </source>
</evidence>
<dbReference type="RefSeq" id="WP_074829089.1">
    <property type="nucleotide sequence ID" value="NZ_FOAT01000002.1"/>
</dbReference>
<dbReference type="OrthoDB" id="2947899at2"/>
<proteinExistence type="predicted"/>
<organism evidence="1 2">
    <name type="scientific">Ruminococcus albus</name>
    <dbReference type="NCBI Taxonomy" id="1264"/>
    <lineage>
        <taxon>Bacteria</taxon>
        <taxon>Bacillati</taxon>
        <taxon>Bacillota</taxon>
        <taxon>Clostridia</taxon>
        <taxon>Eubacteriales</taxon>
        <taxon>Oscillospiraceae</taxon>
        <taxon>Ruminococcus</taxon>
    </lineage>
</organism>
<dbReference type="EMBL" id="FOAT01000002">
    <property type="protein sequence ID" value="SEK35255.1"/>
    <property type="molecule type" value="Genomic_DNA"/>
</dbReference>
<dbReference type="AlphaFoldDB" id="A0A1H7GHG2"/>
<accession>A0A1H7GHG2</accession>
<protein>
    <submittedName>
        <fullName evidence="1">Uncharacterized protein</fullName>
    </submittedName>
</protein>
<sequence>MDPYEIIPGKSVGRYDIGAGYDGIIELLRIENIPYKTADNNYVKKIITADIIFWFENGELIQIMVRNDFKGKVNGKVGIGSYLRDVEKYIGKPVESGQIIEMVYIIKDLPGISFGLQDNDIDEEWDEKNAPIENIFVFK</sequence>
<gene>
    <name evidence="1" type="ORF">SAMN05216469_10234</name>
</gene>